<name>A0ABP8VNN8_9PSEU</name>
<evidence type="ECO:0000313" key="1">
    <source>
        <dbReference type="EMBL" id="GAA4667796.1"/>
    </source>
</evidence>
<organism evidence="1 2">
    <name type="scientific">Amycolatopsis dongchuanensis</name>
    <dbReference type="NCBI Taxonomy" id="1070866"/>
    <lineage>
        <taxon>Bacteria</taxon>
        <taxon>Bacillati</taxon>
        <taxon>Actinomycetota</taxon>
        <taxon>Actinomycetes</taxon>
        <taxon>Pseudonocardiales</taxon>
        <taxon>Pseudonocardiaceae</taxon>
        <taxon>Amycolatopsis</taxon>
    </lineage>
</organism>
<comment type="caution">
    <text evidence="1">The sequence shown here is derived from an EMBL/GenBank/DDBJ whole genome shotgun (WGS) entry which is preliminary data.</text>
</comment>
<dbReference type="Proteomes" id="UP001500192">
    <property type="component" value="Unassembled WGS sequence"/>
</dbReference>
<proteinExistence type="predicted"/>
<evidence type="ECO:0000313" key="2">
    <source>
        <dbReference type="Proteomes" id="UP001500192"/>
    </source>
</evidence>
<reference evidence="2" key="1">
    <citation type="journal article" date="2019" name="Int. J. Syst. Evol. Microbiol.">
        <title>The Global Catalogue of Microorganisms (GCM) 10K type strain sequencing project: providing services to taxonomists for standard genome sequencing and annotation.</title>
        <authorList>
            <consortium name="The Broad Institute Genomics Platform"/>
            <consortium name="The Broad Institute Genome Sequencing Center for Infectious Disease"/>
            <person name="Wu L."/>
            <person name="Ma J."/>
        </authorList>
    </citation>
    <scope>NUCLEOTIDE SEQUENCE [LARGE SCALE GENOMIC DNA]</scope>
    <source>
        <strain evidence="2">JCM 18054</strain>
    </source>
</reference>
<dbReference type="EMBL" id="BAABIB010000155">
    <property type="protein sequence ID" value="GAA4667796.1"/>
    <property type="molecule type" value="Genomic_DNA"/>
</dbReference>
<accession>A0ABP8VNN8</accession>
<protein>
    <submittedName>
        <fullName evidence="1">Uncharacterized protein</fullName>
    </submittedName>
</protein>
<keyword evidence="2" id="KW-1185">Reference proteome</keyword>
<gene>
    <name evidence="1" type="ORF">GCM10023214_72340</name>
</gene>
<sequence>MQALADTLHRVRPDRSPEQWARWIEKQITDGRAPQVPAKLTRRVVEYYFRLSLLLRSGRTAAGALGVLACLGFTELIKPDTLRSDLRKLCSGYGLPVNEHTARIPDDELTEHAKREAARVIKRASDKPEVRERVNALRQAARSTPSLQDNPHEVIHNLVSGAITFSEGGDLYGADDLSDMMPYLTGTEPLSPEELRSIKSLTPDSISRILNIVDLEKIISTAQLLIPKAMAQEHAQRWDYASPHAIKAAIVDAVLTLATFGPESDKLNDILNEHRRFNDDLNNVLRSGKTPQFE</sequence>